<keyword evidence="2" id="KW-1185">Reference proteome</keyword>
<dbReference type="RefSeq" id="WP_306858088.1">
    <property type="nucleotide sequence ID" value="NZ_JAUSRB010000001.1"/>
</dbReference>
<accession>A0ABT9QYP5</accession>
<dbReference type="NCBIfam" id="NF041188">
    <property type="entry name" value="encap_f3"/>
    <property type="match status" value="1"/>
</dbReference>
<evidence type="ECO:0008006" key="3">
    <source>
        <dbReference type="Google" id="ProtNLM"/>
    </source>
</evidence>
<dbReference type="SUPFAM" id="SSF56563">
    <property type="entry name" value="Major capsid protein gp5"/>
    <property type="match status" value="1"/>
</dbReference>
<dbReference type="EMBL" id="JAUSRB010000001">
    <property type="protein sequence ID" value="MDP9862095.1"/>
    <property type="molecule type" value="Genomic_DNA"/>
</dbReference>
<evidence type="ECO:0000313" key="1">
    <source>
        <dbReference type="EMBL" id="MDP9862095.1"/>
    </source>
</evidence>
<name>A0ABT9QYP5_9ACTN</name>
<protein>
    <recommendedName>
        <fullName evidence="3">Phage major capsid protein</fullName>
    </recommendedName>
</protein>
<dbReference type="Proteomes" id="UP001230426">
    <property type="component" value="Unassembled WGS sequence"/>
</dbReference>
<proteinExistence type="predicted"/>
<dbReference type="Gene3D" id="3.30.2400.10">
    <property type="entry name" value="Major capsid protein gp5"/>
    <property type="match status" value="1"/>
</dbReference>
<reference evidence="1 2" key="1">
    <citation type="submission" date="2023-07" db="EMBL/GenBank/DDBJ databases">
        <title>Sequencing the genomes of 1000 actinobacteria strains.</title>
        <authorList>
            <person name="Klenk H.-P."/>
        </authorList>
    </citation>
    <scope>NUCLEOTIDE SEQUENCE [LARGE SCALE GENOMIC DNA]</scope>
    <source>
        <strain evidence="1 2">DSM 44109</strain>
    </source>
</reference>
<gene>
    <name evidence="1" type="ORF">J2S55_001354</name>
</gene>
<evidence type="ECO:0000313" key="2">
    <source>
        <dbReference type="Proteomes" id="UP001230426"/>
    </source>
</evidence>
<dbReference type="Gene3D" id="3.30.2320.10">
    <property type="entry name" value="hypothetical protein PF0899 domain"/>
    <property type="match status" value="1"/>
</dbReference>
<comment type="caution">
    <text evidence="1">The sequence shown here is derived from an EMBL/GenBank/DDBJ whole genome shotgun (WGS) entry which is preliminary data.</text>
</comment>
<sequence length="281" mass="31190">MAEVVAQRKTEMSPGRMFVEACAVKGTEACVEYDVTITDSLTSSRRKPRYPARNMLKVVDLSRDPRQYYWRESPPLPDDPKVDEADLRREAANRFHKAPIPELLPTTAWVQVPPDLWEDAETFESFVNYRLIVRLATAENHTIIRGGGGLLNIPQIARMTSKGPFGSTILAACNEVEQMGGTADGLIINPVDYYTFMGNSRLMDDVEQNGVFIVRTRLVDPGTAIVGDFGHGALLFDAGRSVIRFAEPPPGVFAEPGLALMAEIYERVVINLPTNFFIVSL</sequence>
<organism evidence="1 2">
    <name type="scientific">Streptosporangium brasiliense</name>
    <dbReference type="NCBI Taxonomy" id="47480"/>
    <lineage>
        <taxon>Bacteria</taxon>
        <taxon>Bacillati</taxon>
        <taxon>Actinomycetota</taxon>
        <taxon>Actinomycetes</taxon>
        <taxon>Streptosporangiales</taxon>
        <taxon>Streptosporangiaceae</taxon>
        <taxon>Streptosporangium</taxon>
    </lineage>
</organism>